<evidence type="ECO:0000313" key="7">
    <source>
        <dbReference type="Proteomes" id="UP000006322"/>
    </source>
</evidence>
<dbReference type="EMBL" id="BAER01000017">
    <property type="protein sequence ID" value="GAC31395.1"/>
    <property type="molecule type" value="Genomic_DNA"/>
</dbReference>
<feature type="domain" description="HTH lysR-type" evidence="5">
    <location>
        <begin position="1"/>
        <end position="59"/>
    </location>
</feature>
<dbReference type="AlphaFoldDB" id="K7A7G3"/>
<evidence type="ECO:0000256" key="1">
    <source>
        <dbReference type="ARBA" id="ARBA00009437"/>
    </source>
</evidence>
<sequence>MDQLRAIRYFCKVVETGSFTQAALSFHVPPSSLSRRVADLERSLGATLLKRSTRAVKLTEIGRTYYAQVNDILRQLELSNDTVRSYQTVPTGKLRISAMVEFGEPMLFPLLEEFSERYPQIILDVRLSDELTAFSRDDVDIAIRGGYAPNERVVAIKLMGNQFVNVATQEYLARYGVPNSPLELANHYGLYYRTPNGPLRWVSEINGQWQDVSAPQVAISNNGKWLLSKVLAGQGMMMAPRWLLKDYLLSGELKELVFNPAINITSSDDLGIYLLYQKQRYLVPKVKAAVDFLVARIKSAHP</sequence>
<dbReference type="FunFam" id="1.10.10.10:FF:000001">
    <property type="entry name" value="LysR family transcriptional regulator"/>
    <property type="match status" value="1"/>
</dbReference>
<evidence type="ECO:0000256" key="3">
    <source>
        <dbReference type="ARBA" id="ARBA00023125"/>
    </source>
</evidence>
<reference evidence="7" key="1">
    <citation type="journal article" date="2014" name="Environ. Microbiol.">
        <title>Comparative genomics of the marine bacterial genus Glaciecola reveals the high degree of genomic diversity and genomic characteristic for cold adaptation.</title>
        <authorList>
            <person name="Qin Q.L."/>
            <person name="Xie B.B."/>
            <person name="Yu Y."/>
            <person name="Shu Y.L."/>
            <person name="Rong J.C."/>
            <person name="Zhang Y.J."/>
            <person name="Zhao D.L."/>
            <person name="Chen X.L."/>
            <person name="Zhang X.Y."/>
            <person name="Chen B."/>
            <person name="Zhou B.C."/>
            <person name="Zhang Y.Z."/>
        </authorList>
    </citation>
    <scope>NUCLEOTIDE SEQUENCE [LARGE SCALE GENOMIC DNA]</scope>
    <source>
        <strain evidence="7">LMG 21857</strain>
    </source>
</reference>
<dbReference type="Pfam" id="PF03466">
    <property type="entry name" value="LysR_substrate"/>
    <property type="match status" value="1"/>
</dbReference>
<dbReference type="InterPro" id="IPR000847">
    <property type="entry name" value="LysR_HTH_N"/>
</dbReference>
<dbReference type="Gene3D" id="3.40.190.290">
    <property type="match status" value="1"/>
</dbReference>
<dbReference type="Proteomes" id="UP000006322">
    <property type="component" value="Unassembled WGS sequence"/>
</dbReference>
<dbReference type="GO" id="GO:0043565">
    <property type="term" value="F:sequence-specific DNA binding"/>
    <property type="evidence" value="ECO:0007669"/>
    <property type="project" value="TreeGrafter"/>
</dbReference>
<dbReference type="Pfam" id="PF00126">
    <property type="entry name" value="HTH_1"/>
    <property type="match status" value="1"/>
</dbReference>
<dbReference type="SUPFAM" id="SSF46785">
    <property type="entry name" value="Winged helix' DNA-binding domain"/>
    <property type="match status" value="1"/>
</dbReference>
<dbReference type="PANTHER" id="PTHR30537:SF5">
    <property type="entry name" value="HTH-TYPE TRANSCRIPTIONAL ACTIVATOR TTDR-RELATED"/>
    <property type="match status" value="1"/>
</dbReference>
<keyword evidence="2" id="KW-0805">Transcription regulation</keyword>
<dbReference type="CDD" id="cd08422">
    <property type="entry name" value="PBP2_CrgA_like"/>
    <property type="match status" value="1"/>
</dbReference>
<dbReference type="SUPFAM" id="SSF53850">
    <property type="entry name" value="Periplasmic binding protein-like II"/>
    <property type="match status" value="1"/>
</dbReference>
<dbReference type="RefSeq" id="WP_007103201.1">
    <property type="nucleotide sequence ID" value="NZ_BAER01000017.1"/>
</dbReference>
<comment type="similarity">
    <text evidence="1">Belongs to the LysR transcriptional regulatory family.</text>
</comment>
<dbReference type="PROSITE" id="PS50931">
    <property type="entry name" value="HTH_LYSR"/>
    <property type="match status" value="1"/>
</dbReference>
<evidence type="ECO:0000313" key="6">
    <source>
        <dbReference type="EMBL" id="GAC31395.1"/>
    </source>
</evidence>
<gene>
    <name evidence="6" type="ORF">GPLA_0478</name>
</gene>
<proteinExistence type="inferred from homology"/>
<dbReference type="Gene3D" id="1.10.10.10">
    <property type="entry name" value="Winged helix-like DNA-binding domain superfamily/Winged helix DNA-binding domain"/>
    <property type="match status" value="1"/>
</dbReference>
<evidence type="ECO:0000259" key="5">
    <source>
        <dbReference type="PROSITE" id="PS50931"/>
    </source>
</evidence>
<name>K7A7G3_9ALTE</name>
<dbReference type="InterPro" id="IPR005119">
    <property type="entry name" value="LysR_subst-bd"/>
</dbReference>
<dbReference type="GO" id="GO:0006351">
    <property type="term" value="P:DNA-templated transcription"/>
    <property type="evidence" value="ECO:0007669"/>
    <property type="project" value="TreeGrafter"/>
</dbReference>
<dbReference type="GO" id="GO:0003700">
    <property type="term" value="F:DNA-binding transcription factor activity"/>
    <property type="evidence" value="ECO:0007669"/>
    <property type="project" value="InterPro"/>
</dbReference>
<keyword evidence="4" id="KW-0804">Transcription</keyword>
<dbReference type="OrthoDB" id="9786526at2"/>
<protein>
    <recommendedName>
        <fullName evidence="5">HTH lysR-type domain-containing protein</fullName>
    </recommendedName>
</protein>
<dbReference type="PANTHER" id="PTHR30537">
    <property type="entry name" value="HTH-TYPE TRANSCRIPTIONAL REGULATOR"/>
    <property type="match status" value="1"/>
</dbReference>
<dbReference type="InterPro" id="IPR036390">
    <property type="entry name" value="WH_DNA-bd_sf"/>
</dbReference>
<evidence type="ECO:0000256" key="2">
    <source>
        <dbReference type="ARBA" id="ARBA00023015"/>
    </source>
</evidence>
<keyword evidence="3" id="KW-0238">DNA-binding</keyword>
<evidence type="ECO:0000256" key="4">
    <source>
        <dbReference type="ARBA" id="ARBA00023163"/>
    </source>
</evidence>
<dbReference type="InterPro" id="IPR036388">
    <property type="entry name" value="WH-like_DNA-bd_sf"/>
</dbReference>
<dbReference type="InterPro" id="IPR058163">
    <property type="entry name" value="LysR-type_TF_proteobact-type"/>
</dbReference>
<dbReference type="STRING" id="1129793.GPLA_0478"/>
<keyword evidence="7" id="KW-1185">Reference proteome</keyword>
<organism evidence="6 7">
    <name type="scientific">Paraglaciecola polaris LMG 21857</name>
    <dbReference type="NCBI Taxonomy" id="1129793"/>
    <lineage>
        <taxon>Bacteria</taxon>
        <taxon>Pseudomonadati</taxon>
        <taxon>Pseudomonadota</taxon>
        <taxon>Gammaproteobacteria</taxon>
        <taxon>Alteromonadales</taxon>
        <taxon>Alteromonadaceae</taxon>
        <taxon>Paraglaciecola</taxon>
    </lineage>
</organism>
<comment type="caution">
    <text evidence="6">The sequence shown here is derived from an EMBL/GenBank/DDBJ whole genome shotgun (WGS) entry which is preliminary data.</text>
</comment>
<accession>K7A7G3</accession>